<evidence type="ECO:0000313" key="2">
    <source>
        <dbReference type="EMBL" id="EFU89749.1"/>
    </source>
</evidence>
<keyword evidence="1" id="KW-0472">Membrane</keyword>
<keyword evidence="1" id="KW-1133">Transmembrane helix</keyword>
<sequence>MKNKELAIKTMMTLSVGILFFVFILCLIKSQFLTAIILALFFMFIRVLWVNRVENK</sequence>
<evidence type="ECO:0000313" key="3">
    <source>
        <dbReference type="Proteomes" id="UP000004933"/>
    </source>
</evidence>
<keyword evidence="1" id="KW-0812">Transmembrane</keyword>
<comment type="caution">
    <text evidence="2">The sequence shown here is derived from an EMBL/GenBank/DDBJ whole genome shotgun (WGS) entry which is preliminary data.</text>
</comment>
<protein>
    <submittedName>
        <fullName evidence="2">Uncharacterized protein</fullName>
    </submittedName>
</protein>
<dbReference type="RefSeq" id="WP_002386712.1">
    <property type="nucleotide sequence ID" value="NZ_GL454837.1"/>
</dbReference>
<dbReference type="AlphaFoldDB" id="A0ABC9P4I4"/>
<dbReference type="Proteomes" id="UP000004933">
    <property type="component" value="Unassembled WGS sequence"/>
</dbReference>
<evidence type="ECO:0000256" key="1">
    <source>
        <dbReference type="SAM" id="Phobius"/>
    </source>
</evidence>
<gene>
    <name evidence="2" type="ORF">HMPREF9511_02275</name>
</gene>
<proteinExistence type="predicted"/>
<feature type="transmembrane region" description="Helical" evidence="1">
    <location>
        <begin position="32"/>
        <end position="50"/>
    </location>
</feature>
<feature type="transmembrane region" description="Helical" evidence="1">
    <location>
        <begin position="6"/>
        <end position="25"/>
    </location>
</feature>
<organism evidence="2 3">
    <name type="scientific">Enterococcus faecalis TX0630</name>
    <dbReference type="NCBI Taxonomy" id="749508"/>
    <lineage>
        <taxon>Bacteria</taxon>
        <taxon>Bacillati</taxon>
        <taxon>Bacillota</taxon>
        <taxon>Bacilli</taxon>
        <taxon>Lactobacillales</taxon>
        <taxon>Enterococcaceae</taxon>
        <taxon>Enterococcus</taxon>
    </lineage>
</organism>
<accession>A0ABC9P4I4</accession>
<dbReference type="EMBL" id="AEBE01000093">
    <property type="protein sequence ID" value="EFU89749.1"/>
    <property type="molecule type" value="Genomic_DNA"/>
</dbReference>
<name>A0ABC9P4I4_ENTFL</name>
<reference evidence="2 3" key="1">
    <citation type="submission" date="2010-09" db="EMBL/GenBank/DDBJ databases">
        <authorList>
            <person name="Weinstock G."/>
            <person name="Sodergren E."/>
            <person name="Clifton S."/>
            <person name="Fulton L."/>
            <person name="Fulton B."/>
            <person name="Courtney L."/>
            <person name="Fronick C."/>
            <person name="Harrison M."/>
            <person name="Strong C."/>
            <person name="Farmer C."/>
            <person name="Delahaunty K."/>
            <person name="Markovic C."/>
            <person name="Hall O."/>
            <person name="Minx P."/>
            <person name="Tomlinson C."/>
            <person name="Mitreva M."/>
            <person name="Hou S."/>
            <person name="Chen J."/>
            <person name="Wollam A."/>
            <person name="Pepin K.H."/>
            <person name="Johnson M."/>
            <person name="Bhonagiri V."/>
            <person name="Zhang X."/>
            <person name="Suruliraj S."/>
            <person name="Warren W."/>
            <person name="Chinwalla A."/>
            <person name="Mardis E.R."/>
            <person name="Wilson R.K."/>
        </authorList>
    </citation>
    <scope>NUCLEOTIDE SEQUENCE [LARGE SCALE GENOMIC DNA]</scope>
    <source>
        <strain evidence="2 3">TX0630</strain>
    </source>
</reference>